<dbReference type="Proteomes" id="UP000566819">
    <property type="component" value="Unassembled WGS sequence"/>
</dbReference>
<dbReference type="OrthoDB" id="5819582at2759"/>
<evidence type="ECO:0000259" key="3">
    <source>
        <dbReference type="Pfam" id="PF01757"/>
    </source>
</evidence>
<dbReference type="EMBL" id="JAAMPI010000036">
    <property type="protein sequence ID" value="KAF4637089.1"/>
    <property type="molecule type" value="Genomic_DNA"/>
</dbReference>
<evidence type="ECO:0000313" key="5">
    <source>
        <dbReference type="Proteomes" id="UP000566819"/>
    </source>
</evidence>
<feature type="domain" description="Acyltransferase 3" evidence="3">
    <location>
        <begin position="95"/>
        <end position="485"/>
    </location>
</feature>
<keyword evidence="2" id="KW-0812">Transmembrane</keyword>
<evidence type="ECO:0000313" key="4">
    <source>
        <dbReference type="EMBL" id="KAF4637089.1"/>
    </source>
</evidence>
<dbReference type="InterPro" id="IPR050879">
    <property type="entry name" value="Acyltransferase_3"/>
</dbReference>
<evidence type="ECO:0000256" key="1">
    <source>
        <dbReference type="SAM" id="MobiDB-lite"/>
    </source>
</evidence>
<dbReference type="InterPro" id="IPR002656">
    <property type="entry name" value="Acyl_transf_3_dom"/>
</dbReference>
<dbReference type="PANTHER" id="PTHR23028">
    <property type="entry name" value="ACETYLTRANSFERASE"/>
    <property type="match status" value="1"/>
</dbReference>
<dbReference type="PANTHER" id="PTHR23028:SF134">
    <property type="entry name" value="PUTATIVE (AFU_ORTHOLOGUE AFUA_4G08520)-RELATED"/>
    <property type="match status" value="1"/>
</dbReference>
<feature type="transmembrane region" description="Helical" evidence="2">
    <location>
        <begin position="397"/>
        <end position="416"/>
    </location>
</feature>
<gene>
    <name evidence="4" type="ORF">G7Y89_g997</name>
</gene>
<reference evidence="4 5" key="1">
    <citation type="submission" date="2020-03" db="EMBL/GenBank/DDBJ databases">
        <title>Draft Genome Sequence of Cudoniella acicularis.</title>
        <authorList>
            <person name="Buettner E."/>
            <person name="Kellner H."/>
        </authorList>
    </citation>
    <scope>NUCLEOTIDE SEQUENCE [LARGE SCALE GENOMIC DNA]</scope>
    <source>
        <strain evidence="4 5">DSM 108380</strain>
    </source>
</reference>
<feature type="transmembrane region" description="Helical" evidence="2">
    <location>
        <begin position="191"/>
        <end position="212"/>
    </location>
</feature>
<protein>
    <recommendedName>
        <fullName evidence="3">Acyltransferase 3 domain-containing protein</fullName>
    </recommendedName>
</protein>
<feature type="region of interest" description="Disordered" evidence="1">
    <location>
        <begin position="1"/>
        <end position="33"/>
    </location>
</feature>
<dbReference type="AlphaFoldDB" id="A0A8H4RY41"/>
<sequence>MSASDPEKQISPLLEDYQDESIAGPSSSAPLEDKNYENFTQNARIMSENVLHSLGGIYKRSGATARRSFLPALVPSFLRSVDGTQPKPRLHPTSYLDGLRGVAAFIVWIHHFVHQCIPTSSYGWNSGPNTSHFFQMPIIRVMYSGRGMVTIFFVISGYVLSYKSLRQIRNRQFEGLLDTLASATFRRGLRLFLPIVASTFLTMIVFRLGWYIKSPTMPAMQPSFIAQFSDWWWHIILLSNPTTGIDGNDVYNDPYGSQLWTIPREFRGSLVIYLTLLGIAKTTQFWRLVTITSMILYTTWVTQWDLALFLAGMILAEIQFIRDDPTMASGLHSLSRFIPQAILRRKIAALHTVTILVGLLGIHMLTFPDEAASTSPGYKWMLLSTPPQYGGANLTQRYWLCIGAILVVVALNFSPATSTLNPTPMLQRPFNTRFAQYLANVSYALYITHMLVISTVTIRMYDFWKDKSPAQFYFGLVETFIVNAIFCFWLADIFWRLVDLKSIALAKWLADKCFIK</sequence>
<name>A0A8H4RY41_9HELO</name>
<feature type="transmembrane region" description="Helical" evidence="2">
    <location>
        <begin position="141"/>
        <end position="161"/>
    </location>
</feature>
<organism evidence="4 5">
    <name type="scientific">Cudoniella acicularis</name>
    <dbReference type="NCBI Taxonomy" id="354080"/>
    <lineage>
        <taxon>Eukaryota</taxon>
        <taxon>Fungi</taxon>
        <taxon>Dikarya</taxon>
        <taxon>Ascomycota</taxon>
        <taxon>Pezizomycotina</taxon>
        <taxon>Leotiomycetes</taxon>
        <taxon>Helotiales</taxon>
        <taxon>Tricladiaceae</taxon>
        <taxon>Cudoniella</taxon>
    </lineage>
</organism>
<keyword evidence="2" id="KW-1133">Transmembrane helix</keyword>
<feature type="transmembrane region" description="Helical" evidence="2">
    <location>
        <begin position="294"/>
        <end position="316"/>
    </location>
</feature>
<accession>A0A8H4RY41</accession>
<dbReference type="Pfam" id="PF01757">
    <property type="entry name" value="Acyl_transf_3"/>
    <property type="match status" value="1"/>
</dbReference>
<keyword evidence="5" id="KW-1185">Reference proteome</keyword>
<proteinExistence type="predicted"/>
<keyword evidence="2" id="KW-0472">Membrane</keyword>
<evidence type="ECO:0000256" key="2">
    <source>
        <dbReference type="SAM" id="Phobius"/>
    </source>
</evidence>
<feature type="transmembrane region" description="Helical" evidence="2">
    <location>
        <begin position="347"/>
        <end position="367"/>
    </location>
</feature>
<feature type="transmembrane region" description="Helical" evidence="2">
    <location>
        <begin position="470"/>
        <end position="491"/>
    </location>
</feature>
<comment type="caution">
    <text evidence="4">The sequence shown here is derived from an EMBL/GenBank/DDBJ whole genome shotgun (WGS) entry which is preliminary data.</text>
</comment>
<dbReference type="GO" id="GO:0016747">
    <property type="term" value="F:acyltransferase activity, transferring groups other than amino-acyl groups"/>
    <property type="evidence" value="ECO:0007669"/>
    <property type="project" value="InterPro"/>
</dbReference>
<feature type="transmembrane region" description="Helical" evidence="2">
    <location>
        <begin position="437"/>
        <end position="458"/>
    </location>
</feature>